<dbReference type="PANTHER" id="PTHR33710">
    <property type="entry name" value="BNAC02G09200D PROTEIN"/>
    <property type="match status" value="1"/>
</dbReference>
<comment type="caution">
    <text evidence="2">The sequence shown here is derived from an EMBL/GenBank/DDBJ whole genome shotgun (WGS) entry which is preliminary data.</text>
</comment>
<dbReference type="Gene3D" id="3.60.10.10">
    <property type="entry name" value="Endonuclease/exonuclease/phosphatase"/>
    <property type="match status" value="1"/>
</dbReference>
<dbReference type="SUPFAM" id="SSF56219">
    <property type="entry name" value="DNase I-like"/>
    <property type="match status" value="1"/>
</dbReference>
<dbReference type="Pfam" id="PF03372">
    <property type="entry name" value="Exo_endo_phos"/>
    <property type="match status" value="1"/>
</dbReference>
<dbReference type="InterPro" id="IPR036691">
    <property type="entry name" value="Endo/exonu/phosph_ase_sf"/>
</dbReference>
<organism evidence="2 3">
    <name type="scientific">Carnegiea gigantea</name>
    <dbReference type="NCBI Taxonomy" id="171969"/>
    <lineage>
        <taxon>Eukaryota</taxon>
        <taxon>Viridiplantae</taxon>
        <taxon>Streptophyta</taxon>
        <taxon>Embryophyta</taxon>
        <taxon>Tracheophyta</taxon>
        <taxon>Spermatophyta</taxon>
        <taxon>Magnoliopsida</taxon>
        <taxon>eudicotyledons</taxon>
        <taxon>Gunneridae</taxon>
        <taxon>Pentapetalae</taxon>
        <taxon>Caryophyllales</taxon>
        <taxon>Cactineae</taxon>
        <taxon>Cactaceae</taxon>
        <taxon>Cactoideae</taxon>
        <taxon>Echinocereeae</taxon>
        <taxon>Carnegiea</taxon>
    </lineage>
</organism>
<evidence type="ECO:0000313" key="2">
    <source>
        <dbReference type="EMBL" id="KAJ8420807.1"/>
    </source>
</evidence>
<dbReference type="AlphaFoldDB" id="A0A9Q1GK88"/>
<dbReference type="EMBL" id="JAKOGI010003125">
    <property type="protein sequence ID" value="KAJ8420807.1"/>
    <property type="molecule type" value="Genomic_DNA"/>
</dbReference>
<sequence length="264" mass="30139">MARGGRRGRSRQVALISQEGDQIEALQTSRGEGENQVEVFAAESNRTVTQGAEIANTQVQIVSSYASLVDPEEGTELKFVSTEIIDGKQIAKIEREDVEAEIDYWQNAVLCSVLGPMQTSQQPPAPESKAFTQVSTNKKFHIIFVYGMNHEHPRQQMWEELKALSQQMTETSCILGDFNAILHKEDRRGGNAIQDIELKEMTDLLEYSELQEMRWNGAYFSWTNKTTWSRIDRALINLHWYETFDFTQNQYLTNGLSVHTPMLI</sequence>
<dbReference type="InterPro" id="IPR005135">
    <property type="entry name" value="Endo/exonuclease/phosphatase"/>
</dbReference>
<accession>A0A9Q1GK88</accession>
<feature type="domain" description="Endonuclease/exonuclease/phosphatase" evidence="1">
    <location>
        <begin position="144"/>
        <end position="239"/>
    </location>
</feature>
<dbReference type="Proteomes" id="UP001153076">
    <property type="component" value="Unassembled WGS sequence"/>
</dbReference>
<reference evidence="2" key="1">
    <citation type="submission" date="2022-04" db="EMBL/GenBank/DDBJ databases">
        <title>Carnegiea gigantea Genome sequencing and assembly v2.</title>
        <authorList>
            <person name="Copetti D."/>
            <person name="Sanderson M.J."/>
            <person name="Burquez A."/>
            <person name="Wojciechowski M.F."/>
        </authorList>
    </citation>
    <scope>NUCLEOTIDE SEQUENCE</scope>
    <source>
        <strain evidence="2">SGP5-SGP5p</strain>
        <tissue evidence="2">Aerial part</tissue>
    </source>
</reference>
<name>A0A9Q1GK88_9CARY</name>
<dbReference type="PANTHER" id="PTHR33710:SF71">
    <property type="entry name" value="ENDONUCLEASE_EXONUCLEASE_PHOSPHATASE DOMAIN-CONTAINING PROTEIN"/>
    <property type="match status" value="1"/>
</dbReference>
<evidence type="ECO:0000259" key="1">
    <source>
        <dbReference type="Pfam" id="PF03372"/>
    </source>
</evidence>
<dbReference type="GO" id="GO:0003824">
    <property type="term" value="F:catalytic activity"/>
    <property type="evidence" value="ECO:0007669"/>
    <property type="project" value="InterPro"/>
</dbReference>
<keyword evidence="3" id="KW-1185">Reference proteome</keyword>
<evidence type="ECO:0000313" key="3">
    <source>
        <dbReference type="Proteomes" id="UP001153076"/>
    </source>
</evidence>
<protein>
    <recommendedName>
        <fullName evidence="1">Endonuclease/exonuclease/phosphatase domain-containing protein</fullName>
    </recommendedName>
</protein>
<proteinExistence type="predicted"/>
<gene>
    <name evidence="2" type="ORF">Cgig2_019766</name>
</gene>
<dbReference type="OrthoDB" id="1305550at2759"/>